<evidence type="ECO:0000256" key="12">
    <source>
        <dbReference type="ARBA" id="ARBA00048366"/>
    </source>
</evidence>
<comment type="function">
    <text evidence="13">Required for the formation of a threonylcarbamoyl group on adenosine at position 37 (t(6)A37) in tRNAs that read codons beginning with adenine.</text>
</comment>
<dbReference type="GO" id="GO:0061710">
    <property type="term" value="F:L-threonylcarbamoyladenylate synthase"/>
    <property type="evidence" value="ECO:0007669"/>
    <property type="project" value="UniProtKB-EC"/>
</dbReference>
<dbReference type="Proteomes" id="UP000194946">
    <property type="component" value="Unassembled WGS sequence"/>
</dbReference>
<comment type="catalytic activity">
    <reaction evidence="12 13">
        <text>L-threonine + hydrogencarbonate + ATP = L-threonylcarbamoyladenylate + diphosphate + H2O</text>
        <dbReference type="Rhea" id="RHEA:36407"/>
        <dbReference type="ChEBI" id="CHEBI:15377"/>
        <dbReference type="ChEBI" id="CHEBI:17544"/>
        <dbReference type="ChEBI" id="CHEBI:30616"/>
        <dbReference type="ChEBI" id="CHEBI:33019"/>
        <dbReference type="ChEBI" id="CHEBI:57926"/>
        <dbReference type="ChEBI" id="CHEBI:73682"/>
        <dbReference type="EC" id="2.7.7.87"/>
    </reaction>
</comment>
<dbReference type="PANTHER" id="PTHR17490:SF16">
    <property type="entry name" value="THREONYLCARBAMOYL-AMP SYNTHASE"/>
    <property type="match status" value="1"/>
</dbReference>
<dbReference type="EMBL" id="JOPB01000007">
    <property type="protein sequence ID" value="OUI78306.1"/>
    <property type="molecule type" value="Genomic_DNA"/>
</dbReference>
<feature type="binding site" evidence="14">
    <location>
        <position position="182"/>
    </location>
    <ligand>
        <name>L-threonine</name>
        <dbReference type="ChEBI" id="CHEBI:57926"/>
    </ligand>
</feature>
<keyword evidence="17" id="KW-1185">Reference proteome</keyword>
<feature type="binding site" evidence="14">
    <location>
        <position position="118"/>
    </location>
    <ligand>
        <name>ATP</name>
        <dbReference type="ChEBI" id="CHEBI:30616"/>
    </ligand>
</feature>
<evidence type="ECO:0000256" key="1">
    <source>
        <dbReference type="ARBA" id="ARBA00004496"/>
    </source>
</evidence>
<dbReference type="NCBIfam" id="TIGR00057">
    <property type="entry name" value="L-threonylcarbamoyladenylate synthase"/>
    <property type="match status" value="1"/>
</dbReference>
<evidence type="ECO:0000256" key="3">
    <source>
        <dbReference type="ARBA" id="ARBA00012584"/>
    </source>
</evidence>
<evidence type="ECO:0000256" key="5">
    <source>
        <dbReference type="ARBA" id="ARBA00022490"/>
    </source>
</evidence>
<feature type="binding site" evidence="14">
    <location>
        <position position="60"/>
    </location>
    <ligand>
        <name>ATP</name>
        <dbReference type="ChEBI" id="CHEBI:30616"/>
    </ligand>
</feature>
<dbReference type="RefSeq" id="WP_008853229.1">
    <property type="nucleotide sequence ID" value="NZ_JOPB01000007.1"/>
</dbReference>
<evidence type="ECO:0000256" key="6">
    <source>
        <dbReference type="ARBA" id="ARBA00022679"/>
    </source>
</evidence>
<comment type="similarity">
    <text evidence="2 13">Belongs to the SUA5 family.</text>
</comment>
<evidence type="ECO:0000256" key="11">
    <source>
        <dbReference type="ARBA" id="ARBA00029774"/>
    </source>
</evidence>
<evidence type="ECO:0000256" key="13">
    <source>
        <dbReference type="PIRNR" id="PIRNR004930"/>
    </source>
</evidence>
<dbReference type="EC" id="2.7.7.87" evidence="3 13"/>
<dbReference type="SUPFAM" id="SSF55821">
    <property type="entry name" value="YrdC/RibB"/>
    <property type="match status" value="1"/>
</dbReference>
<evidence type="ECO:0000256" key="14">
    <source>
        <dbReference type="PIRSR" id="PIRSR004930-1"/>
    </source>
</evidence>
<evidence type="ECO:0000256" key="7">
    <source>
        <dbReference type="ARBA" id="ARBA00022694"/>
    </source>
</evidence>
<organism evidence="16 17">
    <name type="scientific">Commensalibacter intestini</name>
    <dbReference type="NCBI Taxonomy" id="479936"/>
    <lineage>
        <taxon>Bacteria</taxon>
        <taxon>Pseudomonadati</taxon>
        <taxon>Pseudomonadota</taxon>
        <taxon>Alphaproteobacteria</taxon>
        <taxon>Acetobacterales</taxon>
        <taxon>Acetobacteraceae</taxon>
    </lineage>
</organism>
<dbReference type="GO" id="GO:0006450">
    <property type="term" value="P:regulation of translational fidelity"/>
    <property type="evidence" value="ECO:0007669"/>
    <property type="project" value="TreeGrafter"/>
</dbReference>
<protein>
    <recommendedName>
        <fullName evidence="4 13">Threonylcarbamoyl-AMP synthase</fullName>
        <shortName evidence="13">TC-AMP synthase</shortName>
        <ecNumber evidence="3 13">2.7.7.87</ecNumber>
    </recommendedName>
    <alternativeName>
        <fullName evidence="11 13">L-threonylcarbamoyladenylate synthase</fullName>
    </alternativeName>
</protein>
<feature type="binding site" evidence="14">
    <location>
        <position position="56"/>
    </location>
    <ligand>
        <name>ATP</name>
        <dbReference type="ChEBI" id="CHEBI:30616"/>
    </ligand>
</feature>
<dbReference type="PANTHER" id="PTHR17490">
    <property type="entry name" value="SUA5"/>
    <property type="match status" value="1"/>
</dbReference>
<gene>
    <name evidence="16" type="ORF">HK18_09720</name>
</gene>
<keyword evidence="10 13" id="KW-0067">ATP-binding</keyword>
<feature type="binding site" evidence="14">
    <location>
        <position position="144"/>
    </location>
    <ligand>
        <name>ATP</name>
        <dbReference type="ChEBI" id="CHEBI:30616"/>
    </ligand>
</feature>
<proteinExistence type="inferred from homology"/>
<keyword evidence="7 13" id="KW-0819">tRNA processing</keyword>
<dbReference type="GO" id="GO:0005737">
    <property type="term" value="C:cytoplasm"/>
    <property type="evidence" value="ECO:0007669"/>
    <property type="project" value="UniProtKB-SubCell"/>
</dbReference>
<keyword evidence="6 13" id="KW-0808">Transferase</keyword>
<dbReference type="InterPro" id="IPR017945">
    <property type="entry name" value="DHBP_synth_RibB-like_a/b_dom"/>
</dbReference>
<evidence type="ECO:0000256" key="9">
    <source>
        <dbReference type="ARBA" id="ARBA00022741"/>
    </source>
</evidence>
<feature type="binding site" evidence="14">
    <location>
        <position position="152"/>
    </location>
    <ligand>
        <name>ATP</name>
        <dbReference type="ChEBI" id="CHEBI:30616"/>
    </ligand>
</feature>
<dbReference type="InterPro" id="IPR050156">
    <property type="entry name" value="TC-AMP_synthase_SUA5"/>
</dbReference>
<reference evidence="17" key="1">
    <citation type="submission" date="2014-06" db="EMBL/GenBank/DDBJ databases">
        <authorList>
            <person name="Winans N.J."/>
            <person name="Newell P.D."/>
            <person name="Douglas A.E."/>
        </authorList>
    </citation>
    <scope>NUCLEOTIDE SEQUENCE [LARGE SCALE GENOMIC DNA]</scope>
    <source>
        <strain evidence="17">DmL_052</strain>
    </source>
</reference>
<dbReference type="InterPro" id="IPR038385">
    <property type="entry name" value="Sua5/YwlC_C"/>
</dbReference>
<dbReference type="InterPro" id="IPR006070">
    <property type="entry name" value="Sua5-like_dom"/>
</dbReference>
<dbReference type="Gene3D" id="3.40.50.11030">
    <property type="entry name" value="Threonylcarbamoyl-AMP synthase, C-terminal domain"/>
    <property type="match status" value="1"/>
</dbReference>
<evidence type="ECO:0000259" key="15">
    <source>
        <dbReference type="PROSITE" id="PS51163"/>
    </source>
</evidence>
<evidence type="ECO:0000256" key="8">
    <source>
        <dbReference type="ARBA" id="ARBA00022695"/>
    </source>
</evidence>
<dbReference type="InterPro" id="IPR005145">
    <property type="entry name" value="Sua5_C"/>
</dbReference>
<dbReference type="PROSITE" id="PS51163">
    <property type="entry name" value="YRDC"/>
    <property type="match status" value="1"/>
</dbReference>
<comment type="subcellular location">
    <subcellularLocation>
        <location evidence="1 13">Cytoplasm</location>
    </subcellularLocation>
</comment>
<dbReference type="Gene3D" id="3.90.870.10">
    <property type="entry name" value="DHBP synthase"/>
    <property type="match status" value="1"/>
</dbReference>
<dbReference type="GO" id="GO:0008033">
    <property type="term" value="P:tRNA processing"/>
    <property type="evidence" value="ECO:0007669"/>
    <property type="project" value="UniProtKB-KW"/>
</dbReference>
<feature type="binding site" evidence="14">
    <location>
        <position position="33"/>
    </location>
    <ligand>
        <name>L-threonine</name>
        <dbReference type="ChEBI" id="CHEBI:57926"/>
    </ligand>
</feature>
<accession>A0A251ZUF8</accession>
<dbReference type="GO" id="GO:0005524">
    <property type="term" value="F:ATP binding"/>
    <property type="evidence" value="ECO:0007669"/>
    <property type="project" value="UniProtKB-UniRule"/>
</dbReference>
<evidence type="ECO:0000256" key="2">
    <source>
        <dbReference type="ARBA" id="ARBA00007663"/>
    </source>
</evidence>
<name>A0A251ZUF8_9PROT</name>
<dbReference type="AlphaFoldDB" id="A0A251ZUF8"/>
<dbReference type="PIRSF" id="PIRSF004930">
    <property type="entry name" value="Tln_factor_SUA5"/>
    <property type="match status" value="1"/>
</dbReference>
<evidence type="ECO:0000313" key="16">
    <source>
        <dbReference type="EMBL" id="OUI78306.1"/>
    </source>
</evidence>
<dbReference type="Pfam" id="PF03481">
    <property type="entry name" value="Sua5_C"/>
    <property type="match status" value="1"/>
</dbReference>
<feature type="binding site" evidence="14">
    <location>
        <position position="65"/>
    </location>
    <ligand>
        <name>L-threonine</name>
        <dbReference type="ChEBI" id="CHEBI:57926"/>
    </ligand>
</feature>
<dbReference type="Pfam" id="PF01300">
    <property type="entry name" value="Sua5_yciO_yrdC"/>
    <property type="match status" value="1"/>
</dbReference>
<evidence type="ECO:0000256" key="10">
    <source>
        <dbReference type="ARBA" id="ARBA00022840"/>
    </source>
</evidence>
<dbReference type="InterPro" id="IPR010923">
    <property type="entry name" value="T(6)A37_SUA5"/>
</dbReference>
<evidence type="ECO:0000313" key="17">
    <source>
        <dbReference type="Proteomes" id="UP000194946"/>
    </source>
</evidence>
<keyword evidence="5 13" id="KW-0963">Cytoplasm</keyword>
<feature type="binding site" evidence="14">
    <location>
        <position position="196"/>
    </location>
    <ligand>
        <name>ATP</name>
        <dbReference type="ChEBI" id="CHEBI:30616"/>
    </ligand>
</feature>
<keyword evidence="9 13" id="KW-0547">Nucleotide-binding</keyword>
<feature type="binding site" evidence="14">
    <location>
        <position position="142"/>
    </location>
    <ligand>
        <name>L-threonine</name>
        <dbReference type="ChEBI" id="CHEBI:57926"/>
    </ligand>
</feature>
<keyword evidence="8 13" id="KW-0548">Nucleotidyltransferase</keyword>
<sequence>MTTTLFLSDSNSDIQHAATLINQGGLVSFGTETVYGLGADATNTLAVQKIYKAKGRPSFNPLIIHFSDTDHLFQFVQKTELALELSLKFWPGALTLVLNQKLDNPVKISPVATASLSTMAVRIPNTHVARQLIHYSKKPIAAPSANSSGKISPSTAQHVFQELNNKIDAIIDSGPCQVGVESTILDLSTDTPKLLRPGGISLEQLIPICGPITQSQPIETKIIAPGQLSSHYAPSLPVRLNCKNVARDEALLAFGQPIEHTGLCKNLSITANLEEAAQNLFAYLRFLDIHGKELGLKRIAVMPIPTSGLGLAICDRLTRAAAPRLNK</sequence>
<evidence type="ECO:0000256" key="4">
    <source>
        <dbReference type="ARBA" id="ARBA00015492"/>
    </source>
</evidence>
<feature type="binding site" evidence="14">
    <location>
        <position position="232"/>
    </location>
    <ligand>
        <name>ATP</name>
        <dbReference type="ChEBI" id="CHEBI:30616"/>
    </ligand>
</feature>
<dbReference type="GO" id="GO:0003725">
    <property type="term" value="F:double-stranded RNA binding"/>
    <property type="evidence" value="ECO:0007669"/>
    <property type="project" value="UniProtKB-UniRule"/>
</dbReference>
<comment type="caution">
    <text evidence="16">The sequence shown here is derived from an EMBL/GenBank/DDBJ whole genome shotgun (WGS) entry which is preliminary data.</text>
</comment>
<dbReference type="GO" id="GO:0000049">
    <property type="term" value="F:tRNA binding"/>
    <property type="evidence" value="ECO:0007669"/>
    <property type="project" value="TreeGrafter"/>
</dbReference>
<feature type="domain" description="YrdC-like" evidence="15">
    <location>
        <begin position="11"/>
        <end position="200"/>
    </location>
</feature>
<feature type="binding site" evidence="14">
    <location>
        <position position="122"/>
    </location>
    <ligand>
        <name>L-threonine</name>
        <dbReference type="ChEBI" id="CHEBI:57926"/>
    </ligand>
</feature>